<dbReference type="PANTHER" id="PTHR34220">
    <property type="entry name" value="SENSOR HISTIDINE KINASE YPDA"/>
    <property type="match status" value="1"/>
</dbReference>
<evidence type="ECO:0000313" key="4">
    <source>
        <dbReference type="EMBL" id="MUG22490.1"/>
    </source>
</evidence>
<keyword evidence="3" id="KW-0808">Transferase</keyword>
<keyword evidence="1" id="KW-0472">Membrane</keyword>
<evidence type="ECO:0000259" key="2">
    <source>
        <dbReference type="SMART" id="SM00387"/>
    </source>
</evidence>
<protein>
    <submittedName>
        <fullName evidence="3">Histidine kinase family protein</fullName>
    </submittedName>
</protein>
<evidence type="ECO:0000256" key="1">
    <source>
        <dbReference type="SAM" id="Phobius"/>
    </source>
</evidence>
<dbReference type="GO" id="GO:0000155">
    <property type="term" value="F:phosphorelay sensor kinase activity"/>
    <property type="evidence" value="ECO:0007669"/>
    <property type="project" value="InterPro"/>
</dbReference>
<name>A0A090XUB2_PAEMA</name>
<dbReference type="Pfam" id="PF02518">
    <property type="entry name" value="HATPase_c"/>
    <property type="match status" value="1"/>
</dbReference>
<dbReference type="RefSeq" id="WP_036626763.1">
    <property type="nucleotide sequence ID" value="NZ_BGML01000007.1"/>
</dbReference>
<reference evidence="3 5" key="1">
    <citation type="submission" date="2014-04" db="EMBL/GenBank/DDBJ databases">
        <authorList>
            <person name="Bishop-Lilly K.A."/>
            <person name="Broomall S.M."/>
            <person name="Chain P.S."/>
            <person name="Chertkov O."/>
            <person name="Coyne S.R."/>
            <person name="Daligault H.E."/>
            <person name="Davenport K.W."/>
            <person name="Erkkila T."/>
            <person name="Frey K.G."/>
            <person name="Gibbons H.S."/>
            <person name="Gu W."/>
            <person name="Jaissle J."/>
            <person name="Johnson S.L."/>
            <person name="Koroleva G.I."/>
            <person name="Ladner J.T."/>
            <person name="Lo C.-C."/>
            <person name="Minogue T.D."/>
            <person name="Munk C."/>
            <person name="Palacios G.F."/>
            <person name="Redden C.L."/>
            <person name="Rosenzweig C.N."/>
            <person name="Scholz M.B."/>
            <person name="Teshima H."/>
            <person name="Xu Y."/>
        </authorList>
    </citation>
    <scope>NUCLEOTIDE SEQUENCE [LARGE SCALE GENOMIC DNA]</scope>
    <source>
        <strain evidence="3 5">8244</strain>
    </source>
</reference>
<accession>A0A090XUB2</accession>
<dbReference type="InterPro" id="IPR050640">
    <property type="entry name" value="Bact_2-comp_sensor_kinase"/>
</dbReference>
<dbReference type="InterPro" id="IPR036890">
    <property type="entry name" value="HATPase_C_sf"/>
</dbReference>
<feature type="transmembrane region" description="Helical" evidence="1">
    <location>
        <begin position="294"/>
        <end position="317"/>
    </location>
</feature>
<dbReference type="PANTHER" id="PTHR34220:SF7">
    <property type="entry name" value="SENSOR HISTIDINE KINASE YPDA"/>
    <property type="match status" value="1"/>
</dbReference>
<dbReference type="GO" id="GO:0016020">
    <property type="term" value="C:membrane"/>
    <property type="evidence" value="ECO:0007669"/>
    <property type="project" value="InterPro"/>
</dbReference>
<dbReference type="EMBL" id="WNZZ01000004">
    <property type="protein sequence ID" value="MUG22490.1"/>
    <property type="molecule type" value="Genomic_DNA"/>
</dbReference>
<dbReference type="STRING" id="44252.DJ90_5209"/>
<sequence length="595" mass="67339">MSLIKRSLFTKILLGLLTATIVPFLISSYMSYQIIGRSVQDQLVQLNQKSMAITMSSVHKYIHDIMLLTLSYYGDPELMRLLTKKEMQTPAEAVYINQKMQRLYGSYTEIRSVTYKSALTNRQFNVKSGLNERQLIPDFVHRRLPAEGQRYNEEYAVIEVNGEKRLQINKLFADISSRETLGLTSVTVRNIELKELVEPLSTSEQGDVYILLQNDLQLLYSTASAAGDSEWIQELRGKIAAVDGDARGLIHDPKGKGIYIYYTDVSYGLPITLVKFIPSSVIEQAGRQALNRSLALQVAVTGFVAIMAGVISYVILLRIKRILGQIKKIQMGNFNIQGGSQATDELGLLEDRLQDMAAELDALWNQQYRYKLEVADARLKMLQAQINPHFLYNTLQSIGTLAIKKNAHEVSDKLAELGAMFRYNMDIDHEEVLLQDELEHLNHYISLQVGRFKHKLDYSQSCPDEALFLRVPKMVLQPLVENSIVHGIEKGNGTGTIRVEIELNDRLIIRVIDNGRGFAPDMIGDIRRAYTDSSAKLESRVGIGLVNVLKRLQLYYGPGFAWDIESEPYAQTTVTLSIPYQPEKEREPHESTDRG</sequence>
<reference evidence="4 6" key="2">
    <citation type="submission" date="2019-11" db="EMBL/GenBank/DDBJ databases">
        <title>Draft genome sequences of five Paenibacillus species of dairy origin.</title>
        <authorList>
            <person name="Olajide A.M."/>
            <person name="Chen S."/>
            <person name="Lapointe G."/>
        </authorList>
    </citation>
    <scope>NUCLEOTIDE SEQUENCE [LARGE SCALE GENOMIC DNA]</scope>
    <source>
        <strain evidence="4 6">3CT49</strain>
    </source>
</reference>
<dbReference type="SUPFAM" id="SSF55874">
    <property type="entry name" value="ATPase domain of HSP90 chaperone/DNA topoisomerase II/histidine kinase"/>
    <property type="match status" value="1"/>
</dbReference>
<evidence type="ECO:0000313" key="6">
    <source>
        <dbReference type="Proteomes" id="UP000442469"/>
    </source>
</evidence>
<dbReference type="AlphaFoldDB" id="A0A090XUB2"/>
<keyword evidence="3" id="KW-0418">Kinase</keyword>
<dbReference type="Gene3D" id="3.30.565.10">
    <property type="entry name" value="Histidine kinase-like ATPase, C-terminal domain"/>
    <property type="match status" value="1"/>
</dbReference>
<dbReference type="HOGENOM" id="CLU_020473_6_1_9"/>
<feature type="domain" description="Histidine kinase/HSP90-like ATPase" evidence="2">
    <location>
        <begin position="471"/>
        <end position="582"/>
    </location>
</feature>
<dbReference type="PATRIC" id="fig|44252.3.peg.6664"/>
<dbReference type="InterPro" id="IPR010559">
    <property type="entry name" value="Sig_transdc_His_kin_internal"/>
</dbReference>
<dbReference type="Gene3D" id="6.10.340.10">
    <property type="match status" value="1"/>
</dbReference>
<keyword evidence="1" id="KW-0812">Transmembrane</keyword>
<keyword evidence="1" id="KW-1133">Transmembrane helix</keyword>
<feature type="transmembrane region" description="Helical" evidence="1">
    <location>
        <begin position="12"/>
        <end position="32"/>
    </location>
</feature>
<dbReference type="Proteomes" id="UP000442469">
    <property type="component" value="Unassembled WGS sequence"/>
</dbReference>
<gene>
    <name evidence="3" type="ORF">DJ90_5209</name>
    <name evidence="4" type="ORF">GNQ08_08690</name>
</gene>
<keyword evidence="5" id="KW-1185">Reference proteome</keyword>
<dbReference type="SMART" id="SM00387">
    <property type="entry name" value="HATPase_c"/>
    <property type="match status" value="1"/>
</dbReference>
<organism evidence="3 5">
    <name type="scientific">Paenibacillus macerans</name>
    <name type="common">Bacillus macerans</name>
    <dbReference type="NCBI Taxonomy" id="44252"/>
    <lineage>
        <taxon>Bacteria</taxon>
        <taxon>Bacillati</taxon>
        <taxon>Bacillota</taxon>
        <taxon>Bacilli</taxon>
        <taxon>Bacillales</taxon>
        <taxon>Paenibacillaceae</taxon>
        <taxon>Paenibacillus</taxon>
    </lineage>
</organism>
<comment type="caution">
    <text evidence="3">The sequence shown here is derived from an EMBL/GenBank/DDBJ whole genome shotgun (WGS) entry which is preliminary data.</text>
</comment>
<dbReference type="EMBL" id="JMQA01000064">
    <property type="protein sequence ID" value="KFM83715.1"/>
    <property type="molecule type" value="Genomic_DNA"/>
</dbReference>
<dbReference type="OrthoDB" id="9776552at2"/>
<evidence type="ECO:0000313" key="3">
    <source>
        <dbReference type="EMBL" id="KFM83715.1"/>
    </source>
</evidence>
<dbReference type="Pfam" id="PF06580">
    <property type="entry name" value="His_kinase"/>
    <property type="match status" value="1"/>
</dbReference>
<dbReference type="InterPro" id="IPR003594">
    <property type="entry name" value="HATPase_dom"/>
</dbReference>
<evidence type="ECO:0000313" key="5">
    <source>
        <dbReference type="Proteomes" id="UP000029278"/>
    </source>
</evidence>
<dbReference type="Proteomes" id="UP000029278">
    <property type="component" value="Unassembled WGS sequence"/>
</dbReference>
<proteinExistence type="predicted"/>